<gene>
    <name evidence="7" type="ORF">BaRGS_00029363</name>
</gene>
<keyword evidence="2 4" id="KW-0863">Zinc-finger</keyword>
<dbReference type="PROSITE" id="PS01360">
    <property type="entry name" value="ZF_MYND_1"/>
    <property type="match status" value="1"/>
</dbReference>
<organism evidence="7 8">
    <name type="scientific">Batillaria attramentaria</name>
    <dbReference type="NCBI Taxonomy" id="370345"/>
    <lineage>
        <taxon>Eukaryota</taxon>
        <taxon>Metazoa</taxon>
        <taxon>Spiralia</taxon>
        <taxon>Lophotrochozoa</taxon>
        <taxon>Mollusca</taxon>
        <taxon>Gastropoda</taxon>
        <taxon>Caenogastropoda</taxon>
        <taxon>Sorbeoconcha</taxon>
        <taxon>Cerithioidea</taxon>
        <taxon>Batillariidae</taxon>
        <taxon>Batillaria</taxon>
    </lineage>
</organism>
<feature type="compositionally biased region" description="Polar residues" evidence="5">
    <location>
        <begin position="234"/>
        <end position="249"/>
    </location>
</feature>
<protein>
    <recommendedName>
        <fullName evidence="6">MYND-type domain-containing protein</fullName>
    </recommendedName>
</protein>
<evidence type="ECO:0000256" key="3">
    <source>
        <dbReference type="ARBA" id="ARBA00022833"/>
    </source>
</evidence>
<feature type="region of interest" description="Disordered" evidence="5">
    <location>
        <begin position="89"/>
        <end position="365"/>
    </location>
</feature>
<feature type="compositionally biased region" description="Basic residues" evidence="5">
    <location>
        <begin position="129"/>
        <end position="141"/>
    </location>
</feature>
<keyword evidence="3" id="KW-0862">Zinc</keyword>
<accession>A0ABD0JXP4</accession>
<dbReference type="EMBL" id="JACVVK020000304">
    <property type="protein sequence ID" value="KAK7479371.1"/>
    <property type="molecule type" value="Genomic_DNA"/>
</dbReference>
<keyword evidence="1" id="KW-0479">Metal-binding</keyword>
<feature type="compositionally biased region" description="Polar residues" evidence="5">
    <location>
        <begin position="103"/>
        <end position="124"/>
    </location>
</feature>
<evidence type="ECO:0000256" key="4">
    <source>
        <dbReference type="PROSITE-ProRule" id="PRU00134"/>
    </source>
</evidence>
<feature type="compositionally biased region" description="Polar residues" evidence="5">
    <location>
        <begin position="19"/>
        <end position="32"/>
    </location>
</feature>
<dbReference type="SUPFAM" id="SSF144232">
    <property type="entry name" value="HIT/MYND zinc finger-like"/>
    <property type="match status" value="1"/>
</dbReference>
<feature type="compositionally biased region" description="Polar residues" evidence="5">
    <location>
        <begin position="186"/>
        <end position="213"/>
    </location>
</feature>
<feature type="compositionally biased region" description="Basic and acidic residues" evidence="5">
    <location>
        <begin position="277"/>
        <end position="301"/>
    </location>
</feature>
<dbReference type="PROSITE" id="PS50865">
    <property type="entry name" value="ZF_MYND_2"/>
    <property type="match status" value="1"/>
</dbReference>
<evidence type="ECO:0000256" key="2">
    <source>
        <dbReference type="ARBA" id="ARBA00022771"/>
    </source>
</evidence>
<reference evidence="7 8" key="1">
    <citation type="journal article" date="2023" name="Sci. Data">
        <title>Genome assembly of the Korean intertidal mud-creeper Batillaria attramentaria.</title>
        <authorList>
            <person name="Patra A.K."/>
            <person name="Ho P.T."/>
            <person name="Jun S."/>
            <person name="Lee S.J."/>
            <person name="Kim Y."/>
            <person name="Won Y.J."/>
        </authorList>
    </citation>
    <scope>NUCLEOTIDE SEQUENCE [LARGE SCALE GENOMIC DNA]</scope>
    <source>
        <strain evidence="7">Wonlab-2016</strain>
    </source>
</reference>
<dbReference type="GO" id="GO:0008270">
    <property type="term" value="F:zinc ion binding"/>
    <property type="evidence" value="ECO:0007669"/>
    <property type="project" value="UniProtKB-KW"/>
</dbReference>
<keyword evidence="8" id="KW-1185">Reference proteome</keyword>
<dbReference type="Pfam" id="PF01753">
    <property type="entry name" value="zf-MYND"/>
    <property type="match status" value="1"/>
</dbReference>
<feature type="domain" description="MYND-type" evidence="6">
    <location>
        <begin position="49"/>
        <end position="87"/>
    </location>
</feature>
<feature type="compositionally biased region" description="Polar residues" evidence="5">
    <location>
        <begin position="39"/>
        <end position="57"/>
    </location>
</feature>
<feature type="region of interest" description="Disordered" evidence="5">
    <location>
        <begin position="1"/>
        <end position="57"/>
    </location>
</feature>
<evidence type="ECO:0000259" key="6">
    <source>
        <dbReference type="PROSITE" id="PS50865"/>
    </source>
</evidence>
<dbReference type="Gene3D" id="6.10.140.2220">
    <property type="match status" value="1"/>
</dbReference>
<comment type="caution">
    <text evidence="7">The sequence shown here is derived from an EMBL/GenBank/DDBJ whole genome shotgun (WGS) entry which is preliminary data.</text>
</comment>
<sequence>MDDPLTEDERVGRQLQAAEASSPTRTEMSETTQQHESEQASAETQQKPCNNCGSTSGKLRRCTGCWVAWYCGKNCQTADWGRHNITCKKRDVPTDPRGDTGISEASTPVTQELPSETSSGQASKQPAGKPKRQPHKKQTKSFKKETSEEAPAAASGGPSLEPAEDQAVVQHHEQPLQHFPEEHSRTLQGAEQFHQTTKSLPLSDSTPQDPAQATETTKSSSEQPPPEEASERSAGQTRQRAGYSATQPKQEVPEKSLPQVFQHEPNTEIDLQQLSCESREDQKSPQRTDEQPSTDKAERLLPEQASVLPHESSEQVQETSSSGASRLSPIQHPEEFRLPKPLQTLQKESTESTAEESGESDASKTIPCMMWRRELDAKPMPTNLNKSEVVVRHILSDLKLDVPVRKTLILPNITKDRLKRVLENNFDLKKAVSACVGVDETDPAKALDKTLGMCLCGDDMSDPATPWLVDNDVRSKLTDWWQNRMVTTQAPPLLKGLYLDVISRLNYYTVCFLIRHQLEKTLELNSSIYPNPGKVYFHLFDLENGSDAIVDEAVEEFASHLGPACPEVNSPPPLQYRDVFIITRANEMNKTFTVEEGRVVSRDDGFLQGLCSTGVSVDLALFSTASRQAQKEMSTVAIARKNVVTMSAWDTLQGLERKVVVWLPGRASNDFDPTRAGDLWREKERDKLKDKLAGFSRCSTQLVLVEVPDDM</sequence>
<feature type="compositionally biased region" description="Basic and acidic residues" evidence="5">
    <location>
        <begin position="89"/>
        <end position="98"/>
    </location>
</feature>
<dbReference type="AlphaFoldDB" id="A0ABD0JXP4"/>
<evidence type="ECO:0000256" key="5">
    <source>
        <dbReference type="SAM" id="MobiDB-lite"/>
    </source>
</evidence>
<evidence type="ECO:0000256" key="1">
    <source>
        <dbReference type="ARBA" id="ARBA00022723"/>
    </source>
</evidence>
<name>A0ABD0JXP4_9CAEN</name>
<feature type="compositionally biased region" description="Basic and acidic residues" evidence="5">
    <location>
        <begin position="170"/>
        <end position="185"/>
    </location>
</feature>
<dbReference type="Proteomes" id="UP001519460">
    <property type="component" value="Unassembled WGS sequence"/>
</dbReference>
<evidence type="ECO:0000313" key="8">
    <source>
        <dbReference type="Proteomes" id="UP001519460"/>
    </source>
</evidence>
<evidence type="ECO:0000313" key="7">
    <source>
        <dbReference type="EMBL" id="KAK7479371.1"/>
    </source>
</evidence>
<dbReference type="InterPro" id="IPR002893">
    <property type="entry name" value="Znf_MYND"/>
</dbReference>
<proteinExistence type="predicted"/>